<dbReference type="OrthoDB" id="2235541at2759"/>
<dbReference type="Proteomes" id="UP000716291">
    <property type="component" value="Unassembled WGS sequence"/>
</dbReference>
<dbReference type="EMBL" id="JAANQT010000947">
    <property type="protein sequence ID" value="KAG1307428.1"/>
    <property type="molecule type" value="Genomic_DNA"/>
</dbReference>
<organism evidence="2 3">
    <name type="scientific">Rhizopus oryzae</name>
    <name type="common">Mucormycosis agent</name>
    <name type="synonym">Rhizopus arrhizus var. delemar</name>
    <dbReference type="NCBI Taxonomy" id="64495"/>
    <lineage>
        <taxon>Eukaryota</taxon>
        <taxon>Fungi</taxon>
        <taxon>Fungi incertae sedis</taxon>
        <taxon>Mucoromycota</taxon>
        <taxon>Mucoromycotina</taxon>
        <taxon>Mucoromycetes</taxon>
        <taxon>Mucorales</taxon>
        <taxon>Mucorineae</taxon>
        <taxon>Rhizopodaceae</taxon>
        <taxon>Rhizopus</taxon>
    </lineage>
</organism>
<accession>A0A9P7BRT4</accession>
<protein>
    <submittedName>
        <fullName evidence="2">Uncharacterized protein</fullName>
    </submittedName>
</protein>
<keyword evidence="3" id="KW-1185">Reference proteome</keyword>
<feature type="compositionally biased region" description="Basic and acidic residues" evidence="1">
    <location>
        <begin position="296"/>
        <end position="319"/>
    </location>
</feature>
<feature type="region of interest" description="Disordered" evidence="1">
    <location>
        <begin position="294"/>
        <end position="391"/>
    </location>
</feature>
<gene>
    <name evidence="2" type="ORF">G6F64_006819</name>
</gene>
<feature type="compositionally biased region" description="Basic and acidic residues" evidence="1">
    <location>
        <begin position="88"/>
        <end position="121"/>
    </location>
</feature>
<dbReference type="AlphaFoldDB" id="A0A9P7BRT4"/>
<evidence type="ECO:0000256" key="1">
    <source>
        <dbReference type="SAM" id="MobiDB-lite"/>
    </source>
</evidence>
<name>A0A9P7BRT4_RHIOR</name>
<proteinExistence type="predicted"/>
<sequence length="573" mass="66024">MVLSDNKKCERTKKLKKVCIVDKEDRGKENIHPSKNGIFKSLQTNGSMNNINNNIVCINRGQKRKSTESVTNNKEKKSKQTSFRQNKPTKESITGKDKEEIMLERKHKDRNEKKEKKKDEATAYEEQEDDNFSICMPLMKRNKSECEENIEQISQRLKDNMIRVTYNLLEGLIQSNRPHDLLIYEKIFSSHQQTISIRAPEKKLNHSINNIDAVVDTSISYIKEESPNKNDNPLLQINPNNVLKNLSFNTEQENDFITTWFQCHDYEDNTRTLANIHSQDSFNTITNQELSASLAEDSKPRTVDVEKRESNNKINESKRPCNVRQFSAFPSKESKKHYVPSLNNTRKRDKSPANDDNPDDGAEWTLISKKREKKRYQSFPPTNTPTKTFSCSFSSSENVERSGKLINTNNLAYIADGTTSKTGPITVIPRQTWASPTEQYEYSPSLSNNDSCSTVSSTKSPTTSHLELFLQMTEKYYSPFITGFDLGVAPAQISINDFMFYDSRKLDHHLLSQARFHKNESPETDKSYLISPYLDEVDMVHEPSIVNFLNQVDSEDTAFFSKRLETKYKIFIS</sequence>
<feature type="compositionally biased region" description="Polar residues" evidence="1">
    <location>
        <begin position="379"/>
        <end position="391"/>
    </location>
</feature>
<evidence type="ECO:0000313" key="2">
    <source>
        <dbReference type="EMBL" id="KAG1307428.1"/>
    </source>
</evidence>
<feature type="region of interest" description="Disordered" evidence="1">
    <location>
        <begin position="60"/>
        <end position="127"/>
    </location>
</feature>
<reference evidence="2" key="1">
    <citation type="journal article" date="2020" name="Microb. Genom.">
        <title>Genetic diversity of clinical and environmental Mucorales isolates obtained from an investigation of mucormycosis cases among solid organ transplant recipients.</title>
        <authorList>
            <person name="Nguyen M.H."/>
            <person name="Kaul D."/>
            <person name="Muto C."/>
            <person name="Cheng S.J."/>
            <person name="Richter R.A."/>
            <person name="Bruno V.M."/>
            <person name="Liu G."/>
            <person name="Beyhan S."/>
            <person name="Sundermann A.J."/>
            <person name="Mounaud S."/>
            <person name="Pasculle A.W."/>
            <person name="Nierman W.C."/>
            <person name="Driscoll E."/>
            <person name="Cumbie R."/>
            <person name="Clancy C.J."/>
            <person name="Dupont C.L."/>
        </authorList>
    </citation>
    <scope>NUCLEOTIDE SEQUENCE</scope>
    <source>
        <strain evidence="2">GL11</strain>
    </source>
</reference>
<evidence type="ECO:0000313" key="3">
    <source>
        <dbReference type="Proteomes" id="UP000716291"/>
    </source>
</evidence>
<comment type="caution">
    <text evidence="2">The sequence shown here is derived from an EMBL/GenBank/DDBJ whole genome shotgun (WGS) entry which is preliminary data.</text>
</comment>